<feature type="signal peptide" evidence="1">
    <location>
        <begin position="1"/>
        <end position="19"/>
    </location>
</feature>
<reference evidence="2 3" key="1">
    <citation type="submission" date="2019-04" db="EMBL/GenBank/DDBJ databases">
        <title>Flavobacterium sp. strain DS2-A Genome sequencing and assembly.</title>
        <authorList>
            <person name="Kim I."/>
        </authorList>
    </citation>
    <scope>NUCLEOTIDE SEQUENCE [LARGE SCALE GENOMIC DNA]</scope>
    <source>
        <strain evidence="2 3">DS2-A</strain>
    </source>
</reference>
<dbReference type="EMBL" id="SRLH01000008">
    <property type="protein sequence ID" value="TGD56905.1"/>
    <property type="molecule type" value="Genomic_DNA"/>
</dbReference>
<proteinExistence type="predicted"/>
<feature type="chain" id="PRO_5021188609" description="DUF4595 domain-containing protein" evidence="1">
    <location>
        <begin position="20"/>
        <end position="251"/>
    </location>
</feature>
<evidence type="ECO:0008006" key="4">
    <source>
        <dbReference type="Google" id="ProtNLM"/>
    </source>
</evidence>
<comment type="caution">
    <text evidence="2">The sequence shown here is derived from an EMBL/GenBank/DDBJ whole genome shotgun (WGS) entry which is preliminary data.</text>
</comment>
<evidence type="ECO:0000313" key="3">
    <source>
        <dbReference type="Proteomes" id="UP000297407"/>
    </source>
</evidence>
<dbReference type="OrthoDB" id="1376969at2"/>
<dbReference type="AlphaFoldDB" id="A0A4Z0L3T1"/>
<keyword evidence="3" id="KW-1185">Reference proteome</keyword>
<keyword evidence="1" id="KW-0732">Signal</keyword>
<evidence type="ECO:0000313" key="2">
    <source>
        <dbReference type="EMBL" id="TGD56905.1"/>
    </source>
</evidence>
<dbReference type="Proteomes" id="UP000297407">
    <property type="component" value="Unassembled WGS sequence"/>
</dbReference>
<gene>
    <name evidence="2" type="ORF">E4635_14005</name>
</gene>
<sequence>MRKLMYVFSFFAVFFSSCSNDDSSNPGFLLVKKATSENGSSTYRYDGNKLVQVTINASDYVVNTYNGNLITKTARYYADGTLLTETLYEYNANQKLISQKLLFHQNLGLDPTSQAFRRVFTYNPDNTLTYEEYSGTFQNQTTLTHTGKMWLDSEGQTLKTEDYRNGYLFSTEEFTYDTEKTIFENAAGMQKVPNSNSGFAKHNILTYKYYNSMGNLVNGFSNQMTFNAEGYPTEINMISLSGARNSVQFTY</sequence>
<dbReference type="RefSeq" id="WP_135527329.1">
    <property type="nucleotide sequence ID" value="NZ_SRLH01000008.1"/>
</dbReference>
<evidence type="ECO:0000256" key="1">
    <source>
        <dbReference type="SAM" id="SignalP"/>
    </source>
</evidence>
<name>A0A4Z0L3T1_9FLAO</name>
<protein>
    <recommendedName>
        <fullName evidence="4">DUF4595 domain-containing protein</fullName>
    </recommendedName>
</protein>
<accession>A0A4Z0L3T1</accession>
<organism evidence="2 3">
    <name type="scientific">Flavobacterium humi</name>
    <dbReference type="NCBI Taxonomy" id="2562683"/>
    <lineage>
        <taxon>Bacteria</taxon>
        <taxon>Pseudomonadati</taxon>
        <taxon>Bacteroidota</taxon>
        <taxon>Flavobacteriia</taxon>
        <taxon>Flavobacteriales</taxon>
        <taxon>Flavobacteriaceae</taxon>
        <taxon>Flavobacterium</taxon>
    </lineage>
</organism>
<dbReference type="PROSITE" id="PS51257">
    <property type="entry name" value="PROKAR_LIPOPROTEIN"/>
    <property type="match status" value="1"/>
</dbReference>